<dbReference type="Pfam" id="PF10009">
    <property type="entry name" value="DUF2252"/>
    <property type="match status" value="1"/>
</dbReference>
<reference evidence="1 2" key="1">
    <citation type="submission" date="2018-06" db="EMBL/GenBank/DDBJ databases">
        <authorList>
            <consortium name="Pathogen Informatics"/>
            <person name="Doyle S."/>
        </authorList>
    </citation>
    <scope>NUCLEOTIDE SEQUENCE [LARGE SCALE GENOMIC DNA]</scope>
    <source>
        <strain evidence="1 2">NCTC1934</strain>
    </source>
</reference>
<protein>
    <submittedName>
        <fullName evidence="1">Uncharacterized protein conserved in bacteria</fullName>
    </submittedName>
</protein>
<organism evidence="1 2">
    <name type="scientific">Nocardia otitidiscaviarum</name>
    <dbReference type="NCBI Taxonomy" id="1823"/>
    <lineage>
        <taxon>Bacteria</taxon>
        <taxon>Bacillati</taxon>
        <taxon>Actinomycetota</taxon>
        <taxon>Actinomycetes</taxon>
        <taxon>Mycobacteriales</taxon>
        <taxon>Nocardiaceae</taxon>
        <taxon>Nocardia</taxon>
    </lineage>
</organism>
<gene>
    <name evidence="1" type="ORF">NCTC1934_03295</name>
</gene>
<proteinExistence type="predicted"/>
<dbReference type="STRING" id="1406858.GCA_000710895_05116"/>
<evidence type="ECO:0000313" key="2">
    <source>
        <dbReference type="Proteomes" id="UP000255467"/>
    </source>
</evidence>
<evidence type="ECO:0000313" key="1">
    <source>
        <dbReference type="EMBL" id="SUA78078.1"/>
    </source>
</evidence>
<dbReference type="EMBL" id="UGRY01000002">
    <property type="protein sequence ID" value="SUA78078.1"/>
    <property type="molecule type" value="Genomic_DNA"/>
</dbReference>
<dbReference type="Proteomes" id="UP000255467">
    <property type="component" value="Unassembled WGS sequence"/>
</dbReference>
<accession>A0A378YMT4</accession>
<dbReference type="AlphaFoldDB" id="A0A378YMT4"/>
<keyword evidence="2" id="KW-1185">Reference proteome</keyword>
<name>A0A378YMT4_9NOCA</name>
<sequence>MVDMTEHPRTGGRRYPEVDRAYLGTAETFDRAMGDFALAYADQTAEDHRALARAIEAGRVEAATES</sequence>
<dbReference type="InterPro" id="IPR018721">
    <property type="entry name" value="DUF2252"/>
</dbReference>